<gene>
    <name evidence="1" type="ORF">EVAR_80673_1</name>
</gene>
<evidence type="ECO:0000313" key="1">
    <source>
        <dbReference type="EMBL" id="GBP20856.1"/>
    </source>
</evidence>
<sequence>MNKKEAIYFLKTIKAIYHELLDRPGFDRTAKNATSFRPQLRLRDQNESPRVSHRLSAPSAMIPILLPLSIPLPIPLLIPALVSIEIEWLGATATDATDADPVQEGTPNARCHRVVSHLGTTSAACLQIIKHKNNIVIQTFVSLLRVAPLFAATPPRRSPPIELSMLSFSIYYFVGE</sequence>
<protein>
    <submittedName>
        <fullName evidence="1">Uncharacterized protein</fullName>
    </submittedName>
</protein>
<evidence type="ECO:0000313" key="2">
    <source>
        <dbReference type="Proteomes" id="UP000299102"/>
    </source>
</evidence>
<dbReference type="EMBL" id="BGZK01000123">
    <property type="protein sequence ID" value="GBP20856.1"/>
    <property type="molecule type" value="Genomic_DNA"/>
</dbReference>
<dbReference type="AlphaFoldDB" id="A0A4C1U4U4"/>
<keyword evidence="2" id="KW-1185">Reference proteome</keyword>
<dbReference type="Proteomes" id="UP000299102">
    <property type="component" value="Unassembled WGS sequence"/>
</dbReference>
<name>A0A4C1U4U4_EUMVA</name>
<organism evidence="1 2">
    <name type="scientific">Eumeta variegata</name>
    <name type="common">Bagworm moth</name>
    <name type="synonym">Eumeta japonica</name>
    <dbReference type="NCBI Taxonomy" id="151549"/>
    <lineage>
        <taxon>Eukaryota</taxon>
        <taxon>Metazoa</taxon>
        <taxon>Ecdysozoa</taxon>
        <taxon>Arthropoda</taxon>
        <taxon>Hexapoda</taxon>
        <taxon>Insecta</taxon>
        <taxon>Pterygota</taxon>
        <taxon>Neoptera</taxon>
        <taxon>Endopterygota</taxon>
        <taxon>Lepidoptera</taxon>
        <taxon>Glossata</taxon>
        <taxon>Ditrysia</taxon>
        <taxon>Tineoidea</taxon>
        <taxon>Psychidae</taxon>
        <taxon>Oiketicinae</taxon>
        <taxon>Eumeta</taxon>
    </lineage>
</organism>
<proteinExistence type="predicted"/>
<accession>A0A4C1U4U4</accession>
<comment type="caution">
    <text evidence="1">The sequence shown here is derived from an EMBL/GenBank/DDBJ whole genome shotgun (WGS) entry which is preliminary data.</text>
</comment>
<reference evidence="1 2" key="1">
    <citation type="journal article" date="2019" name="Commun. Biol.">
        <title>The bagworm genome reveals a unique fibroin gene that provides high tensile strength.</title>
        <authorList>
            <person name="Kono N."/>
            <person name="Nakamura H."/>
            <person name="Ohtoshi R."/>
            <person name="Tomita M."/>
            <person name="Numata K."/>
            <person name="Arakawa K."/>
        </authorList>
    </citation>
    <scope>NUCLEOTIDE SEQUENCE [LARGE SCALE GENOMIC DNA]</scope>
</reference>